<organism evidence="2 3">
    <name type="scientific">Salmonella enterica subsp. enterica serovar Urbana str. R8-2977</name>
    <dbReference type="NCBI Taxonomy" id="913084"/>
    <lineage>
        <taxon>Bacteria</taxon>
        <taxon>Pseudomonadati</taxon>
        <taxon>Pseudomonadota</taxon>
        <taxon>Gammaproteobacteria</taxon>
        <taxon>Enterobacterales</taxon>
        <taxon>Enterobacteriaceae</taxon>
        <taxon>Salmonella</taxon>
    </lineage>
</organism>
<name>G5S2W3_SALET</name>
<evidence type="ECO:0000256" key="1">
    <source>
        <dbReference type="SAM" id="MobiDB-lite"/>
    </source>
</evidence>
<dbReference type="Proteomes" id="UP000004776">
    <property type="component" value="Unassembled WGS sequence"/>
</dbReference>
<feature type="region of interest" description="Disordered" evidence="1">
    <location>
        <begin position="1"/>
        <end position="20"/>
    </location>
</feature>
<evidence type="ECO:0000313" key="3">
    <source>
        <dbReference type="Proteomes" id="UP000004776"/>
    </source>
</evidence>
<feature type="non-terminal residue" evidence="2">
    <location>
        <position position="43"/>
    </location>
</feature>
<proteinExistence type="predicted"/>
<gene>
    <name evidence="2" type="ORF">LTSEURB_5671</name>
</gene>
<comment type="caution">
    <text evidence="2">The sequence shown here is derived from an EMBL/GenBank/DDBJ whole genome shotgun (WGS) entry which is preliminary data.</text>
</comment>
<accession>G5S2W3</accession>
<feature type="compositionally biased region" description="Polar residues" evidence="1">
    <location>
        <begin position="8"/>
        <end position="18"/>
    </location>
</feature>
<dbReference type="EMBL" id="AFCW01002089">
    <property type="protein sequence ID" value="EHC98213.1"/>
    <property type="molecule type" value="Genomic_DNA"/>
</dbReference>
<dbReference type="AlphaFoldDB" id="G5S2W3"/>
<sequence>MMPMNIPSERTQQGNPKSATDYCHQLKNGNRPGIVIISERQQQ</sequence>
<reference evidence="2 3" key="1">
    <citation type="journal article" date="2011" name="BMC Genomics">
        <title>Genome sequencing reveals diversification of virulence factor content and possible host adaptation in distinct subpopulations of Salmonella enterica.</title>
        <authorList>
            <person name="den Bakker H.C."/>
            <person name="Moreno Switt A.I."/>
            <person name="Govoni G."/>
            <person name="Cummings C.A."/>
            <person name="Ranieri M.L."/>
            <person name="Degoricija L."/>
            <person name="Hoelzer K."/>
            <person name="Rodriguez-Rivera L.D."/>
            <person name="Brown S."/>
            <person name="Bolchacova E."/>
            <person name="Furtado M.R."/>
            <person name="Wiedmann M."/>
        </authorList>
    </citation>
    <scope>NUCLEOTIDE SEQUENCE [LARGE SCALE GENOMIC DNA]</scope>
    <source>
        <strain evidence="2 3">R8-2977</strain>
    </source>
</reference>
<evidence type="ECO:0000313" key="2">
    <source>
        <dbReference type="EMBL" id="EHC98213.1"/>
    </source>
</evidence>
<protein>
    <submittedName>
        <fullName evidence="2">Uncharacterized protein</fullName>
    </submittedName>
</protein>